<evidence type="ECO:0000313" key="3">
    <source>
        <dbReference type="EMBL" id="AKK07200.1"/>
    </source>
</evidence>
<dbReference type="STRING" id="571915.CMUST_14535"/>
<dbReference type="OrthoDB" id="5794853at2"/>
<evidence type="ECO:0000256" key="1">
    <source>
        <dbReference type="ARBA" id="ARBA00022801"/>
    </source>
</evidence>
<sequence>MTDIPKISYSIADIPIVDSQRRWELKPSQAALLVHDYQNYFLNFLSPLLQQELLDATNRIIKAARNYEMPIIFSGQAGYGDRAERGIIRDLWGKGMASSGTEIELDPRLSRSSTDYTVTKQRYSAFASTNLASILSATRRNQLVLCGIYGSVGIIATAYDCVNRDLESFLIPDAIADFTSVDHELTVNLLSAYSSDLLYSSEFGDDG</sequence>
<dbReference type="SUPFAM" id="SSF52499">
    <property type="entry name" value="Isochorismatase-like hydrolases"/>
    <property type="match status" value="1"/>
</dbReference>
<dbReference type="PATRIC" id="fig|571915.4.peg.3122"/>
<accession>A0A0G3H388</accession>
<reference evidence="3 4" key="1">
    <citation type="journal article" date="2015" name="Genome Announc.">
        <title>Complete Genome Sequence of the Type Strain Corynebacterium mustelae DSM 45274, Isolated from Various Tissues of a Male Ferret with Lethal Sepsis.</title>
        <authorList>
            <person name="Ruckert C."/>
            <person name="Eimer J."/>
            <person name="Winkler A."/>
            <person name="Tauch A."/>
        </authorList>
    </citation>
    <scope>NUCLEOTIDE SEQUENCE [LARGE SCALE GENOMIC DNA]</scope>
    <source>
        <strain evidence="3 4">DSM 45274</strain>
    </source>
</reference>
<dbReference type="InterPro" id="IPR050272">
    <property type="entry name" value="Isochorismatase-like_hydrls"/>
</dbReference>
<keyword evidence="1 3" id="KW-0378">Hydrolase</keyword>
<organism evidence="3 4">
    <name type="scientific">Corynebacterium mustelae</name>
    <dbReference type="NCBI Taxonomy" id="571915"/>
    <lineage>
        <taxon>Bacteria</taxon>
        <taxon>Bacillati</taxon>
        <taxon>Actinomycetota</taxon>
        <taxon>Actinomycetes</taxon>
        <taxon>Mycobacteriales</taxon>
        <taxon>Corynebacteriaceae</taxon>
        <taxon>Corynebacterium</taxon>
    </lineage>
</organism>
<reference evidence="4" key="2">
    <citation type="submission" date="2015-05" db="EMBL/GenBank/DDBJ databases">
        <title>Complete genome sequence of Corynebacterium mustelae DSM 45274, isolated from various tissues of a male ferret with lethal sepsis.</title>
        <authorList>
            <person name="Ruckert C."/>
            <person name="Albersmeier A."/>
            <person name="Winkler A."/>
            <person name="Tauch A."/>
        </authorList>
    </citation>
    <scope>NUCLEOTIDE SEQUENCE [LARGE SCALE GENOMIC DNA]</scope>
    <source>
        <strain evidence="4">DSM 45274</strain>
    </source>
</reference>
<proteinExistence type="predicted"/>
<dbReference type="PRINTS" id="PR01398">
    <property type="entry name" value="ISCHRISMTASE"/>
</dbReference>
<dbReference type="InterPro" id="IPR036380">
    <property type="entry name" value="Isochorismatase-like_sf"/>
</dbReference>
<evidence type="ECO:0000259" key="2">
    <source>
        <dbReference type="Pfam" id="PF00857"/>
    </source>
</evidence>
<dbReference type="AlphaFoldDB" id="A0A0G3H388"/>
<name>A0A0G3H388_9CORY</name>
<gene>
    <name evidence="3" type="ORF">CMUST_14535</name>
</gene>
<dbReference type="RefSeq" id="WP_052844809.1">
    <property type="nucleotide sequence ID" value="NZ_CP011542.1"/>
</dbReference>
<keyword evidence="4" id="KW-1185">Reference proteome</keyword>
<evidence type="ECO:0000313" key="4">
    <source>
        <dbReference type="Proteomes" id="UP000035199"/>
    </source>
</evidence>
<dbReference type="PANTHER" id="PTHR43540:SF3">
    <property type="entry name" value="ENTEROBACTIN SYNTHASE COMPONENT B"/>
    <property type="match status" value="1"/>
</dbReference>
<dbReference type="EC" id="3.3.2.1" evidence="3"/>
<dbReference type="InterPro" id="IPR000868">
    <property type="entry name" value="Isochorismatase-like_dom"/>
</dbReference>
<dbReference type="KEGG" id="cmv:CMUST_14535"/>
<dbReference type="Pfam" id="PF00857">
    <property type="entry name" value="Isochorismatase"/>
    <property type="match status" value="1"/>
</dbReference>
<dbReference type="Gene3D" id="3.40.50.850">
    <property type="entry name" value="Isochorismatase-like"/>
    <property type="match status" value="1"/>
</dbReference>
<dbReference type="PANTHER" id="PTHR43540">
    <property type="entry name" value="PEROXYUREIDOACRYLATE/UREIDOACRYLATE AMIDOHYDROLASE-RELATED"/>
    <property type="match status" value="1"/>
</dbReference>
<dbReference type="EMBL" id="CP011542">
    <property type="protein sequence ID" value="AKK07200.1"/>
    <property type="molecule type" value="Genomic_DNA"/>
</dbReference>
<protein>
    <submittedName>
        <fullName evidence="3">Isochorismate hydrolase</fullName>
        <ecNumber evidence="3">3.3.2.1</ecNumber>
    </submittedName>
</protein>
<dbReference type="InterPro" id="IPR016291">
    <property type="entry name" value="Isochorismatase"/>
</dbReference>
<dbReference type="Proteomes" id="UP000035199">
    <property type="component" value="Chromosome"/>
</dbReference>
<dbReference type="GO" id="GO:0008908">
    <property type="term" value="F:isochorismatase activity"/>
    <property type="evidence" value="ECO:0007669"/>
    <property type="project" value="UniProtKB-EC"/>
</dbReference>
<feature type="domain" description="Isochorismatase-like" evidence="2">
    <location>
        <begin position="30"/>
        <end position="192"/>
    </location>
</feature>